<dbReference type="Gene3D" id="3.40.50.11690">
    <property type="entry name" value="Cell division protein FtsQ/DivIB"/>
    <property type="match status" value="1"/>
</dbReference>
<dbReference type="RefSeq" id="WP_135483401.1">
    <property type="nucleotide sequence ID" value="NZ_SRMF01000004.1"/>
</dbReference>
<dbReference type="InterPro" id="IPR005548">
    <property type="entry name" value="Cell_div_FtsQ/DivIB_C"/>
</dbReference>
<proteinExistence type="inferred from homology"/>
<dbReference type="GO" id="GO:0090529">
    <property type="term" value="P:cell septum assembly"/>
    <property type="evidence" value="ECO:0007669"/>
    <property type="project" value="InterPro"/>
</dbReference>
<dbReference type="Gene3D" id="3.10.20.310">
    <property type="entry name" value="membrane protein fhac"/>
    <property type="match status" value="1"/>
</dbReference>
<dbReference type="PANTHER" id="PTHR35851">
    <property type="entry name" value="CELL DIVISION PROTEIN FTSQ"/>
    <property type="match status" value="1"/>
</dbReference>
<comment type="subcellular location">
    <subcellularLocation>
        <location evidence="9">Cell inner membrane</location>
        <topology evidence="9">Single-pass type II membrane protein</topology>
    </subcellularLocation>
    <subcellularLocation>
        <location evidence="1">Membrane</location>
    </subcellularLocation>
    <text evidence="9">Localizes to the division septum.</text>
</comment>
<evidence type="ECO:0000256" key="4">
    <source>
        <dbReference type="ARBA" id="ARBA00022618"/>
    </source>
</evidence>
<evidence type="ECO:0000256" key="2">
    <source>
        <dbReference type="ARBA" id="ARBA00022475"/>
    </source>
</evidence>
<keyword evidence="8 9" id="KW-0131">Cell cycle</keyword>
<keyword evidence="7 9" id="KW-0472">Membrane</keyword>
<dbReference type="AlphaFoldDB" id="A0A4Z0WDC3"/>
<reference evidence="11 12" key="1">
    <citation type="submission" date="2019-04" db="EMBL/GenBank/DDBJ databases">
        <title>Natronospirillum operosus gen. nov., sp. nov., a haloalkaliphilic satellite isolated from decaying biomass of laboratory culture of cyanobacterium Geitlerinema sp. and proposal of Natronospirillaceae fam. nov. and Saccharospirillaceae fam. nov.</title>
        <authorList>
            <person name="Kevbrin V."/>
            <person name="Boltyanskaya Y."/>
            <person name="Koziaeva V."/>
            <person name="Grouzdev D.S."/>
            <person name="Park M."/>
            <person name="Cho J."/>
        </authorList>
    </citation>
    <scope>NUCLEOTIDE SEQUENCE [LARGE SCALE GENOMIC DNA]</scope>
    <source>
        <strain evidence="11 12">G-116</strain>
    </source>
</reference>
<dbReference type="Proteomes" id="UP000297475">
    <property type="component" value="Unassembled WGS sequence"/>
</dbReference>
<dbReference type="PANTHER" id="PTHR35851:SF1">
    <property type="entry name" value="CELL DIVISION PROTEIN FTSQ"/>
    <property type="match status" value="1"/>
</dbReference>
<dbReference type="PROSITE" id="PS51779">
    <property type="entry name" value="POTRA"/>
    <property type="match status" value="1"/>
</dbReference>
<evidence type="ECO:0000256" key="5">
    <source>
        <dbReference type="ARBA" id="ARBA00022692"/>
    </source>
</evidence>
<dbReference type="GO" id="GO:0032153">
    <property type="term" value="C:cell division site"/>
    <property type="evidence" value="ECO:0007669"/>
    <property type="project" value="UniProtKB-UniRule"/>
</dbReference>
<sequence>MTRRGATPRRSWPSIRLPRLALPRVHFRVSFWQPVVVVFSLGVFAAGLAMGGRWLTPETVQWEIEGNLLFQDEQAILDHLHRVEDSYWGLSLTALEQELRAFPWLDRVVLERQWPDRVRVQVVEQTPLAFWNDDAFINSRGEVFGPSELSFELPRLAGPEGRAEDVMANYLRFSQMFSSMGYRIEALTLADRGAWELELDNGIKVRLGQRQILQRARRVARVLAVTNDSQQADNIAVLDARYQYGVAVAWKSGETA</sequence>
<dbReference type="OrthoDB" id="9790370at2"/>
<evidence type="ECO:0000256" key="1">
    <source>
        <dbReference type="ARBA" id="ARBA00004370"/>
    </source>
</evidence>
<dbReference type="GO" id="GO:0043093">
    <property type="term" value="P:FtsZ-dependent cytokinesis"/>
    <property type="evidence" value="ECO:0007669"/>
    <property type="project" value="UniProtKB-UniRule"/>
</dbReference>
<name>A0A4Z0WDC3_9GAMM</name>
<dbReference type="InterPro" id="IPR013685">
    <property type="entry name" value="POTRA_FtsQ_type"/>
</dbReference>
<evidence type="ECO:0000256" key="7">
    <source>
        <dbReference type="ARBA" id="ARBA00023136"/>
    </source>
</evidence>
<comment type="caution">
    <text evidence="11">The sequence shown here is derived from an EMBL/GenBank/DDBJ whole genome shotgun (WGS) entry which is preliminary data.</text>
</comment>
<evidence type="ECO:0000256" key="3">
    <source>
        <dbReference type="ARBA" id="ARBA00022519"/>
    </source>
</evidence>
<keyword evidence="4 9" id="KW-0132">Cell division</keyword>
<keyword evidence="3 9" id="KW-0997">Cell inner membrane</keyword>
<keyword evidence="5 9" id="KW-0812">Transmembrane</keyword>
<protein>
    <recommendedName>
        <fullName evidence="9">Cell division protein FtsQ</fullName>
    </recommendedName>
</protein>
<dbReference type="Pfam" id="PF08478">
    <property type="entry name" value="POTRA_1"/>
    <property type="match status" value="1"/>
</dbReference>
<evidence type="ECO:0000256" key="6">
    <source>
        <dbReference type="ARBA" id="ARBA00022989"/>
    </source>
</evidence>
<comment type="similarity">
    <text evidence="9">Belongs to the FtsQ/DivIB family. FtsQ subfamily.</text>
</comment>
<accession>A0A4Z0WDC3</accession>
<dbReference type="InterPro" id="IPR034746">
    <property type="entry name" value="POTRA"/>
</dbReference>
<comment type="subunit">
    <text evidence="9">Part of a complex composed of FtsB, FtsL and FtsQ.</text>
</comment>
<dbReference type="Pfam" id="PF03799">
    <property type="entry name" value="FtsQ_DivIB_C"/>
    <property type="match status" value="1"/>
</dbReference>
<feature type="transmembrane region" description="Helical" evidence="9">
    <location>
        <begin position="31"/>
        <end position="51"/>
    </location>
</feature>
<dbReference type="EMBL" id="SRMF01000004">
    <property type="protein sequence ID" value="TGG92729.1"/>
    <property type="molecule type" value="Genomic_DNA"/>
</dbReference>
<feature type="domain" description="POTRA" evidence="10">
    <location>
        <begin position="55"/>
        <end position="125"/>
    </location>
</feature>
<keyword evidence="6 9" id="KW-1133">Transmembrane helix</keyword>
<evidence type="ECO:0000313" key="11">
    <source>
        <dbReference type="EMBL" id="TGG92729.1"/>
    </source>
</evidence>
<comment type="function">
    <text evidence="9">Essential cell division protein. May link together the upstream cell division proteins, which are predominantly cytoplasmic, with the downstream cell division proteins, which are predominantly periplasmic. May control correct divisome assembly.</text>
</comment>
<evidence type="ECO:0000256" key="9">
    <source>
        <dbReference type="HAMAP-Rule" id="MF_00911"/>
    </source>
</evidence>
<evidence type="ECO:0000259" key="10">
    <source>
        <dbReference type="PROSITE" id="PS51779"/>
    </source>
</evidence>
<organism evidence="11 12">
    <name type="scientific">Natronospirillum operosum</name>
    <dbReference type="NCBI Taxonomy" id="2759953"/>
    <lineage>
        <taxon>Bacteria</taxon>
        <taxon>Pseudomonadati</taxon>
        <taxon>Pseudomonadota</taxon>
        <taxon>Gammaproteobacteria</taxon>
        <taxon>Oceanospirillales</taxon>
        <taxon>Natronospirillaceae</taxon>
        <taxon>Natronospirillum</taxon>
    </lineage>
</organism>
<evidence type="ECO:0000256" key="8">
    <source>
        <dbReference type="ARBA" id="ARBA00023306"/>
    </source>
</evidence>
<dbReference type="GO" id="GO:0005886">
    <property type="term" value="C:plasma membrane"/>
    <property type="evidence" value="ECO:0007669"/>
    <property type="project" value="UniProtKB-SubCell"/>
</dbReference>
<gene>
    <name evidence="9" type="primary">ftsQ</name>
    <name evidence="11" type="ORF">E4656_11375</name>
</gene>
<dbReference type="InterPro" id="IPR045335">
    <property type="entry name" value="FtsQ_C_sf"/>
</dbReference>
<dbReference type="InterPro" id="IPR026579">
    <property type="entry name" value="FtsQ"/>
</dbReference>
<evidence type="ECO:0000313" key="12">
    <source>
        <dbReference type="Proteomes" id="UP000297475"/>
    </source>
</evidence>
<keyword evidence="2 9" id="KW-1003">Cell membrane</keyword>
<dbReference type="HAMAP" id="MF_00911">
    <property type="entry name" value="FtsQ_subfam"/>
    <property type="match status" value="1"/>
</dbReference>
<keyword evidence="12" id="KW-1185">Reference proteome</keyword>